<accession>A0A5S9QY34</accession>
<feature type="transmembrane region" description="Helical" evidence="1">
    <location>
        <begin position="98"/>
        <end position="117"/>
    </location>
</feature>
<organism evidence="2 3">
    <name type="scientific">Mycolicibacterium vanbaalenii</name>
    <name type="common">Mycobacterium vanbaalenii</name>
    <dbReference type="NCBI Taxonomy" id="110539"/>
    <lineage>
        <taxon>Bacteria</taxon>
        <taxon>Bacillati</taxon>
        <taxon>Actinomycetota</taxon>
        <taxon>Actinomycetes</taxon>
        <taxon>Mycobacteriales</taxon>
        <taxon>Mycobacteriaceae</taxon>
        <taxon>Mycolicibacterium</taxon>
    </lineage>
</organism>
<gene>
    <name evidence="2" type="ORF">AELLOGFF_00930</name>
</gene>
<evidence type="ECO:0000313" key="3">
    <source>
        <dbReference type="Proteomes" id="UP000430146"/>
    </source>
</evidence>
<dbReference type="AlphaFoldDB" id="A0A5S9QY34"/>
<sequence length="160" mass="16511">MTYLARAHPLSTGLGLVMTVAAGIHTAGVTIILAILTGLAVLVGIRFRRAATLAVLLAAAAVMLTDAPPLATGLAGLASACYLTLRHNECESIRPAPGYSPAIVAALAFAALAVLAASLPLDIPWLPILAPPIMFLAYMMAIQPLRPIAIATELSHSDRI</sequence>
<proteinExistence type="predicted"/>
<dbReference type="RefSeq" id="WP_159231535.1">
    <property type="nucleotide sequence ID" value="NZ_CACSIP010000023.1"/>
</dbReference>
<evidence type="ECO:0000313" key="2">
    <source>
        <dbReference type="EMBL" id="CAA0124284.1"/>
    </source>
</evidence>
<feature type="transmembrane region" description="Helical" evidence="1">
    <location>
        <begin position="123"/>
        <end position="141"/>
    </location>
</feature>
<keyword evidence="1" id="KW-0812">Transmembrane</keyword>
<reference evidence="2 3" key="1">
    <citation type="submission" date="2019-11" db="EMBL/GenBank/DDBJ databases">
        <authorList>
            <person name="Holert J."/>
        </authorList>
    </citation>
    <scope>NUCLEOTIDE SEQUENCE [LARGE SCALE GENOMIC DNA]</scope>
    <source>
        <strain evidence="2">BC8_1</strain>
    </source>
</reference>
<protein>
    <recommendedName>
        <fullName evidence="4">Integral membrane protein</fullName>
    </recommendedName>
</protein>
<keyword evidence="3" id="KW-1185">Reference proteome</keyword>
<keyword evidence="1" id="KW-0472">Membrane</keyword>
<evidence type="ECO:0008006" key="4">
    <source>
        <dbReference type="Google" id="ProtNLM"/>
    </source>
</evidence>
<keyword evidence="1" id="KW-1133">Transmembrane helix</keyword>
<name>A0A5S9QY34_MYCVN</name>
<feature type="transmembrane region" description="Helical" evidence="1">
    <location>
        <begin position="12"/>
        <end position="35"/>
    </location>
</feature>
<dbReference type="EMBL" id="CACSIP010000023">
    <property type="protein sequence ID" value="CAA0124284.1"/>
    <property type="molecule type" value="Genomic_DNA"/>
</dbReference>
<dbReference type="Proteomes" id="UP000430146">
    <property type="component" value="Unassembled WGS sequence"/>
</dbReference>
<evidence type="ECO:0000256" key="1">
    <source>
        <dbReference type="SAM" id="Phobius"/>
    </source>
</evidence>